<sequence length="64" mass="6963">MLTYLVTVSAIFSLLVGMILVQRIYRHFAATHPELGPFRQEGCCGCGSLKKDCSSGSNCKSAEH</sequence>
<accession>A0A6L5JXT1</accession>
<dbReference type="Proteomes" id="UP000480275">
    <property type="component" value="Unassembled WGS sequence"/>
</dbReference>
<comment type="caution">
    <text evidence="2">The sequence shown here is derived from an EMBL/GenBank/DDBJ whole genome shotgun (WGS) entry which is preliminary data.</text>
</comment>
<dbReference type="EMBL" id="WIXJ01000003">
    <property type="protein sequence ID" value="MQY51454.1"/>
    <property type="molecule type" value="Genomic_DNA"/>
</dbReference>
<proteinExistence type="predicted"/>
<keyword evidence="1" id="KW-0812">Transmembrane</keyword>
<gene>
    <name evidence="2" type="ORF">GHK24_06670</name>
</gene>
<reference evidence="2 3" key="1">
    <citation type="submission" date="2019-10" db="EMBL/GenBank/DDBJ databases">
        <title>Whole-genome sequence of the purple nonsulfur photosynthetic bacterium Rhodocyclus tenuis.</title>
        <authorList>
            <person name="Kyndt J.A."/>
            <person name="Meyer T.E."/>
        </authorList>
    </citation>
    <scope>NUCLEOTIDE SEQUENCE [LARGE SCALE GENOMIC DNA]</scope>
    <source>
        <strain evidence="2 3">DSM 110</strain>
    </source>
</reference>
<evidence type="ECO:0000256" key="1">
    <source>
        <dbReference type="SAM" id="Phobius"/>
    </source>
</evidence>
<evidence type="ECO:0000313" key="2">
    <source>
        <dbReference type="EMBL" id="MQY51454.1"/>
    </source>
</evidence>
<organism evidence="2 3">
    <name type="scientific">Rhodocyclus tenuis</name>
    <name type="common">Rhodospirillum tenue</name>
    <dbReference type="NCBI Taxonomy" id="1066"/>
    <lineage>
        <taxon>Bacteria</taxon>
        <taxon>Pseudomonadati</taxon>
        <taxon>Pseudomonadota</taxon>
        <taxon>Betaproteobacteria</taxon>
        <taxon>Rhodocyclales</taxon>
        <taxon>Rhodocyclaceae</taxon>
        <taxon>Rhodocyclus</taxon>
    </lineage>
</organism>
<dbReference type="OrthoDB" id="9155025at2"/>
<protein>
    <recommendedName>
        <fullName evidence="4">FeoB-associated Cys-rich membrane protein</fullName>
    </recommendedName>
</protein>
<feature type="transmembrane region" description="Helical" evidence="1">
    <location>
        <begin position="6"/>
        <end position="25"/>
    </location>
</feature>
<keyword evidence="1" id="KW-1133">Transmembrane helix</keyword>
<evidence type="ECO:0008006" key="4">
    <source>
        <dbReference type="Google" id="ProtNLM"/>
    </source>
</evidence>
<name>A0A6L5JXT1_RHOTE</name>
<dbReference type="AlphaFoldDB" id="A0A6L5JXT1"/>
<keyword evidence="1" id="KW-0472">Membrane</keyword>
<evidence type="ECO:0000313" key="3">
    <source>
        <dbReference type="Proteomes" id="UP000480275"/>
    </source>
</evidence>